<comment type="caution">
    <text evidence="1">The sequence shown here is derived from an EMBL/GenBank/DDBJ whole genome shotgun (WGS) entry which is preliminary data.</text>
</comment>
<protein>
    <submittedName>
        <fullName evidence="1">Helix-turn-helix domain-containing protein</fullName>
    </submittedName>
</protein>
<proteinExistence type="predicted"/>
<evidence type="ECO:0000313" key="2">
    <source>
        <dbReference type="Proteomes" id="UP000753908"/>
    </source>
</evidence>
<sequence>MSQKQRQSSKKSKPDQIEAVIRLLNAGKTQTEAAKTLGINLRTVQRWVADPEVKQRLVAAQREVKAIVASDPVVMSVTEIRAQVQEILDYRDSQRNFALEMGRVVQKATLILLNAVERLEENPDEVTIRTIPQLMRAVTDASEKVSSAWARTTGLDDLLEQINEPKAIREGSSEA</sequence>
<accession>A0A951PU96</accession>
<gene>
    <name evidence="1" type="ORF">KME25_33545</name>
</gene>
<evidence type="ECO:0000313" key="1">
    <source>
        <dbReference type="EMBL" id="MBW4549296.1"/>
    </source>
</evidence>
<dbReference type="Pfam" id="PF13384">
    <property type="entry name" value="HTH_23"/>
    <property type="match status" value="1"/>
</dbReference>
<organism evidence="1 2">
    <name type="scientific">Symplocastrum torsivum CPER-KK1</name>
    <dbReference type="NCBI Taxonomy" id="450513"/>
    <lineage>
        <taxon>Bacteria</taxon>
        <taxon>Bacillati</taxon>
        <taxon>Cyanobacteriota</taxon>
        <taxon>Cyanophyceae</taxon>
        <taxon>Oscillatoriophycideae</taxon>
        <taxon>Oscillatoriales</taxon>
        <taxon>Microcoleaceae</taxon>
        <taxon>Symplocastrum</taxon>
    </lineage>
</organism>
<reference evidence="1" key="1">
    <citation type="submission" date="2021-05" db="EMBL/GenBank/DDBJ databases">
        <authorList>
            <person name="Pietrasiak N."/>
            <person name="Ward R."/>
            <person name="Stajich J.E."/>
            <person name="Kurbessoian T."/>
        </authorList>
    </citation>
    <scope>NUCLEOTIDE SEQUENCE</scope>
    <source>
        <strain evidence="1">CPER-KK1</strain>
    </source>
</reference>
<dbReference type="EMBL" id="JAHHIF010000090">
    <property type="protein sequence ID" value="MBW4549296.1"/>
    <property type="molecule type" value="Genomic_DNA"/>
</dbReference>
<dbReference type="AlphaFoldDB" id="A0A951PU96"/>
<dbReference type="SUPFAM" id="SSF46689">
    <property type="entry name" value="Homeodomain-like"/>
    <property type="match status" value="1"/>
</dbReference>
<dbReference type="Proteomes" id="UP000753908">
    <property type="component" value="Unassembled WGS sequence"/>
</dbReference>
<name>A0A951PU96_9CYAN</name>
<reference evidence="1" key="2">
    <citation type="journal article" date="2022" name="Microbiol. Resour. Announc.">
        <title>Metagenome Sequencing to Explore Phylogenomics of Terrestrial Cyanobacteria.</title>
        <authorList>
            <person name="Ward R.D."/>
            <person name="Stajich J.E."/>
            <person name="Johansen J.R."/>
            <person name="Huntemann M."/>
            <person name="Clum A."/>
            <person name="Foster B."/>
            <person name="Foster B."/>
            <person name="Roux S."/>
            <person name="Palaniappan K."/>
            <person name="Varghese N."/>
            <person name="Mukherjee S."/>
            <person name="Reddy T.B.K."/>
            <person name="Daum C."/>
            <person name="Copeland A."/>
            <person name="Chen I.A."/>
            <person name="Ivanova N.N."/>
            <person name="Kyrpides N.C."/>
            <person name="Shapiro N."/>
            <person name="Eloe-Fadrosh E.A."/>
            <person name="Pietrasiak N."/>
        </authorList>
    </citation>
    <scope>NUCLEOTIDE SEQUENCE</scope>
    <source>
        <strain evidence="1">CPER-KK1</strain>
    </source>
</reference>
<dbReference type="InterPro" id="IPR009057">
    <property type="entry name" value="Homeodomain-like_sf"/>
</dbReference>
<dbReference type="Gene3D" id="1.10.10.60">
    <property type="entry name" value="Homeodomain-like"/>
    <property type="match status" value="1"/>
</dbReference>